<feature type="compositionally biased region" description="Polar residues" evidence="3">
    <location>
        <begin position="208"/>
        <end position="218"/>
    </location>
</feature>
<dbReference type="Proteomes" id="UP001558713">
    <property type="component" value="Unassembled WGS sequence"/>
</dbReference>
<feature type="coiled-coil region" evidence="2">
    <location>
        <begin position="380"/>
        <end position="414"/>
    </location>
</feature>
<keyword evidence="1 2" id="KW-0175">Coiled coil</keyword>
<keyword evidence="6" id="KW-1185">Reference proteome</keyword>
<dbReference type="AlphaFoldDB" id="A0ABD1APD8"/>
<dbReference type="InterPro" id="IPR002083">
    <property type="entry name" value="MATH/TRAF_dom"/>
</dbReference>
<accession>A0ABD1APD8</accession>
<dbReference type="EMBL" id="JBANAX010000585">
    <property type="protein sequence ID" value="KAL1201580.1"/>
    <property type="molecule type" value="Genomic_DNA"/>
</dbReference>
<feature type="compositionally biased region" description="Acidic residues" evidence="3">
    <location>
        <begin position="165"/>
        <end position="178"/>
    </location>
</feature>
<dbReference type="Pfam" id="PF22486">
    <property type="entry name" value="MATH_2"/>
    <property type="match status" value="1"/>
</dbReference>
<dbReference type="Gene3D" id="2.60.210.10">
    <property type="entry name" value="Apoptosis, Tumor Necrosis Factor Receptor Associated Protein 2, Chain A"/>
    <property type="match status" value="1"/>
</dbReference>
<dbReference type="SMART" id="SM00061">
    <property type="entry name" value="MATH"/>
    <property type="match status" value="1"/>
</dbReference>
<dbReference type="PANTHER" id="PTHR46236">
    <property type="entry name" value="TRAF-LIKE SUPERFAMILY PROTEIN"/>
    <property type="match status" value="1"/>
</dbReference>
<dbReference type="CDD" id="cd00121">
    <property type="entry name" value="MATH"/>
    <property type="match status" value="1"/>
</dbReference>
<evidence type="ECO:0000313" key="5">
    <source>
        <dbReference type="EMBL" id="KAL1201580.1"/>
    </source>
</evidence>
<dbReference type="PANTHER" id="PTHR46236:SF8">
    <property type="entry name" value="UBIQUITIN-SPECIFIC PROTEASE FAMILY C19-RELATED PROTEIN"/>
    <property type="match status" value="1"/>
</dbReference>
<comment type="caution">
    <text evidence="5">The sequence shown here is derived from an EMBL/GenBank/DDBJ whole genome shotgun (WGS) entry which is preliminary data.</text>
</comment>
<evidence type="ECO:0000259" key="4">
    <source>
        <dbReference type="PROSITE" id="PS50144"/>
    </source>
</evidence>
<evidence type="ECO:0000256" key="2">
    <source>
        <dbReference type="SAM" id="Coils"/>
    </source>
</evidence>
<feature type="region of interest" description="Disordered" evidence="3">
    <location>
        <begin position="152"/>
        <end position="235"/>
    </location>
</feature>
<dbReference type="PROSITE" id="PS51257">
    <property type="entry name" value="PROKAR_LIPOPROTEIN"/>
    <property type="match status" value="1"/>
</dbReference>
<protein>
    <submittedName>
        <fullName evidence="5">MATH domain and coiled-coil domain-containing protein</fullName>
    </submittedName>
</protein>
<reference evidence="5 6" key="1">
    <citation type="submission" date="2024-04" db="EMBL/GenBank/DDBJ databases">
        <title>Genome assembly C_amara_ONT_v2.</title>
        <authorList>
            <person name="Yant L."/>
            <person name="Moore C."/>
            <person name="Slenker M."/>
        </authorList>
    </citation>
    <scope>NUCLEOTIDE SEQUENCE [LARGE SCALE GENOMIC DNA]</scope>
    <source>
        <tissue evidence="5">Leaf</tissue>
    </source>
</reference>
<organism evidence="5 6">
    <name type="scientific">Cardamine amara subsp. amara</name>
    <dbReference type="NCBI Taxonomy" id="228776"/>
    <lineage>
        <taxon>Eukaryota</taxon>
        <taxon>Viridiplantae</taxon>
        <taxon>Streptophyta</taxon>
        <taxon>Embryophyta</taxon>
        <taxon>Tracheophyta</taxon>
        <taxon>Spermatophyta</taxon>
        <taxon>Magnoliopsida</taxon>
        <taxon>eudicotyledons</taxon>
        <taxon>Gunneridae</taxon>
        <taxon>Pentapetalae</taxon>
        <taxon>rosids</taxon>
        <taxon>malvids</taxon>
        <taxon>Brassicales</taxon>
        <taxon>Brassicaceae</taxon>
        <taxon>Cardamineae</taxon>
        <taxon>Cardamine</taxon>
    </lineage>
</organism>
<dbReference type="PROSITE" id="PS50144">
    <property type="entry name" value="MATH"/>
    <property type="match status" value="1"/>
</dbReference>
<evidence type="ECO:0000256" key="1">
    <source>
        <dbReference type="ARBA" id="ARBA00023054"/>
    </source>
</evidence>
<evidence type="ECO:0000256" key="3">
    <source>
        <dbReference type="SAM" id="MobiDB-lite"/>
    </source>
</evidence>
<dbReference type="SUPFAM" id="SSF49599">
    <property type="entry name" value="TRAF domain-like"/>
    <property type="match status" value="1"/>
</dbReference>
<dbReference type="InterPro" id="IPR008974">
    <property type="entry name" value="TRAF-like"/>
</dbReference>
<sequence>MSKQKEKRFSWVLKRFSFLQEDKCYSPTFVVAGCNWRILTCHKGDKNGYLSLYLELVDPESLSSGWRREVKFRLTLVNKIQKQSTKVLEGQRWFDANDYVWGFKEFLPLYKLQARGNGFLVRNKLIIVAELHILPVIGVRMDTIKITEPLSRKDGNQAADKSGEGSDDDDASEEDMDYSDASSLVSEDGWTKKSPLKEGSLTVRNRGMSCNNVPVSNANKDDSPREDPYDDPDYDASSLHLLKSMVDTSQTVENGATGCNNMASVTETSNNLLKETQPAKETTDVNGFLVFSSQVQSVSHIFKRHPDIALGFRPKNQQIRRAYMDALLRLIETLCQSPEKLSEDDLSNADDTLVDLIDAGLKVDWLKTKLNEVSEKKKTEQGSKARLQTMEEKLQKLKHMFLDLESQLQKEKAQVLAMRAPLLFKDVVY</sequence>
<gene>
    <name evidence="5" type="ORF">V5N11_000246</name>
</gene>
<feature type="domain" description="MATH" evidence="4">
    <location>
        <begin position="6"/>
        <end position="131"/>
    </location>
</feature>
<evidence type="ECO:0000313" key="6">
    <source>
        <dbReference type="Proteomes" id="UP001558713"/>
    </source>
</evidence>
<dbReference type="InterPro" id="IPR050804">
    <property type="entry name" value="MCC"/>
</dbReference>
<name>A0ABD1APD8_CARAN</name>
<proteinExistence type="predicted"/>